<sequence length="235" mass="25533">MTIGIISAMDSEHRQLAGRLQEKRERDDGGFRYVEGVLGANRVILTQCGIGKVSAAVGTTELIRRFSPDCIISTGVAGGIDACLKVTDVVVSERLVYHDVWCGDGNEYGQVQGFPAAYEGCPSLLKHALSLNDAGLESRIHSGLICTGDQFITDRTELDAIKQRFPAGLAVDMESAAIAQTCYLYGIPCLSFRIISDTPGVEDHSAQYADFWGIMAERSFLTTWTFLSTLPESIN</sequence>
<organism evidence="7 8">
    <name type="scientific">Bacteroides fluxus YIT 12057</name>
    <dbReference type="NCBI Taxonomy" id="763034"/>
    <lineage>
        <taxon>Bacteria</taxon>
        <taxon>Pseudomonadati</taxon>
        <taxon>Bacteroidota</taxon>
        <taxon>Bacteroidia</taxon>
        <taxon>Bacteroidales</taxon>
        <taxon>Bacteroidaceae</taxon>
        <taxon>Bacteroides</taxon>
    </lineage>
</organism>
<name>F3PT59_9BACE</name>
<accession>F3PT59</accession>
<dbReference type="eggNOG" id="COG0775">
    <property type="taxonomic scope" value="Bacteria"/>
</dbReference>
<keyword evidence="3" id="KW-0028">Amino-acid biosynthesis</keyword>
<evidence type="ECO:0000259" key="6">
    <source>
        <dbReference type="Pfam" id="PF01048"/>
    </source>
</evidence>
<evidence type="ECO:0000256" key="1">
    <source>
        <dbReference type="ARBA" id="ARBA00004945"/>
    </source>
</evidence>
<dbReference type="UniPathway" id="UPA00904">
    <property type="reaction ID" value="UER00871"/>
</dbReference>
<dbReference type="EC" id="3.2.2.9" evidence="2"/>
<protein>
    <recommendedName>
        <fullName evidence="2">adenosylhomocysteine nucleosidase</fullName>
        <ecNumber evidence="2">3.2.2.9</ecNumber>
    </recommendedName>
</protein>
<dbReference type="InterPro" id="IPR035994">
    <property type="entry name" value="Nucleoside_phosphorylase_sf"/>
</dbReference>
<evidence type="ECO:0000313" key="7">
    <source>
        <dbReference type="EMBL" id="EGF57077.1"/>
    </source>
</evidence>
<dbReference type="GO" id="GO:0008782">
    <property type="term" value="F:adenosylhomocysteine nucleosidase activity"/>
    <property type="evidence" value="ECO:0007669"/>
    <property type="project" value="UniProtKB-EC"/>
</dbReference>
<dbReference type="Pfam" id="PF01048">
    <property type="entry name" value="PNP_UDP_1"/>
    <property type="match status" value="1"/>
</dbReference>
<dbReference type="GeneID" id="86049526"/>
<dbReference type="RefSeq" id="WP_009125192.1">
    <property type="nucleotide sequence ID" value="NZ_GL882631.1"/>
</dbReference>
<dbReference type="PANTHER" id="PTHR46832:SF1">
    <property type="entry name" value="5'-METHYLTHIOADENOSINE_S-ADENOSYLHOMOCYSTEINE NUCLEOSIDASE"/>
    <property type="match status" value="1"/>
</dbReference>
<evidence type="ECO:0000256" key="3">
    <source>
        <dbReference type="ARBA" id="ARBA00022605"/>
    </source>
</evidence>
<dbReference type="CDD" id="cd09008">
    <property type="entry name" value="MTAN"/>
    <property type="match status" value="1"/>
</dbReference>
<dbReference type="STRING" id="763034.HMPREF9446_01925"/>
<evidence type="ECO:0000256" key="5">
    <source>
        <dbReference type="ARBA" id="ARBA00023167"/>
    </source>
</evidence>
<evidence type="ECO:0000256" key="2">
    <source>
        <dbReference type="ARBA" id="ARBA00011974"/>
    </source>
</evidence>
<dbReference type="PANTHER" id="PTHR46832">
    <property type="entry name" value="5'-METHYLTHIOADENOSINE/S-ADENOSYLHOMOCYSTEINE NUCLEOSIDASE"/>
    <property type="match status" value="1"/>
</dbReference>
<dbReference type="EMBL" id="AFBN01000034">
    <property type="protein sequence ID" value="EGF57077.1"/>
    <property type="molecule type" value="Genomic_DNA"/>
</dbReference>
<dbReference type="Proteomes" id="UP000003416">
    <property type="component" value="Unassembled WGS sequence"/>
</dbReference>
<dbReference type="GO" id="GO:0005829">
    <property type="term" value="C:cytosol"/>
    <property type="evidence" value="ECO:0007669"/>
    <property type="project" value="TreeGrafter"/>
</dbReference>
<dbReference type="InterPro" id="IPR000845">
    <property type="entry name" value="Nucleoside_phosphorylase_d"/>
</dbReference>
<dbReference type="GO" id="GO:0008930">
    <property type="term" value="F:methylthioadenosine nucleosidase activity"/>
    <property type="evidence" value="ECO:0007669"/>
    <property type="project" value="InterPro"/>
</dbReference>
<dbReference type="GO" id="GO:0019284">
    <property type="term" value="P:L-methionine salvage from S-adenosylmethionine"/>
    <property type="evidence" value="ECO:0007669"/>
    <property type="project" value="TreeGrafter"/>
</dbReference>
<feature type="domain" description="Nucleoside phosphorylase" evidence="6">
    <location>
        <begin position="2"/>
        <end position="221"/>
    </location>
</feature>
<proteinExistence type="predicted"/>
<dbReference type="NCBIfam" id="TIGR01704">
    <property type="entry name" value="MTA_SAH-Nsdase"/>
    <property type="match status" value="1"/>
</dbReference>
<dbReference type="SUPFAM" id="SSF53167">
    <property type="entry name" value="Purine and uridine phosphorylases"/>
    <property type="match status" value="1"/>
</dbReference>
<gene>
    <name evidence="7" type="ORF">HMPREF9446_01925</name>
</gene>
<dbReference type="GO" id="GO:0019509">
    <property type="term" value="P:L-methionine salvage from methylthioadenosine"/>
    <property type="evidence" value="ECO:0007669"/>
    <property type="project" value="UniProtKB-UniPathway"/>
</dbReference>
<dbReference type="Gene3D" id="3.40.50.1580">
    <property type="entry name" value="Nucleoside phosphorylase domain"/>
    <property type="match status" value="1"/>
</dbReference>
<comment type="pathway">
    <text evidence="1">Amino-acid biosynthesis; L-methionine biosynthesis via salvage pathway; S-methyl-5-thio-alpha-D-ribose 1-phosphate from S-methyl-5'-thioadenosine (hydrolase route): step 1/2.</text>
</comment>
<comment type="caution">
    <text evidence="7">The sequence shown here is derived from an EMBL/GenBank/DDBJ whole genome shotgun (WGS) entry which is preliminary data.</text>
</comment>
<keyword evidence="5" id="KW-0486">Methionine biosynthesis</keyword>
<keyword evidence="4" id="KW-0378">Hydrolase</keyword>
<dbReference type="NCBIfam" id="NF004079">
    <property type="entry name" value="PRK05584.1"/>
    <property type="match status" value="1"/>
</dbReference>
<keyword evidence="8" id="KW-1185">Reference proteome</keyword>
<dbReference type="GO" id="GO:0009164">
    <property type="term" value="P:nucleoside catabolic process"/>
    <property type="evidence" value="ECO:0007669"/>
    <property type="project" value="InterPro"/>
</dbReference>
<dbReference type="HOGENOM" id="CLU_031248_2_2_10"/>
<evidence type="ECO:0000313" key="8">
    <source>
        <dbReference type="Proteomes" id="UP000003416"/>
    </source>
</evidence>
<dbReference type="AlphaFoldDB" id="F3PT59"/>
<dbReference type="InterPro" id="IPR010049">
    <property type="entry name" value="MTA_SAH_Nsdase"/>
</dbReference>
<evidence type="ECO:0000256" key="4">
    <source>
        <dbReference type="ARBA" id="ARBA00022801"/>
    </source>
</evidence>
<reference evidence="7 8" key="1">
    <citation type="submission" date="2011-02" db="EMBL/GenBank/DDBJ databases">
        <authorList>
            <person name="Weinstock G."/>
            <person name="Sodergren E."/>
            <person name="Clifton S."/>
            <person name="Fulton L."/>
            <person name="Fulton B."/>
            <person name="Courtney L."/>
            <person name="Fronick C."/>
            <person name="Harrison M."/>
            <person name="Strong C."/>
            <person name="Farmer C."/>
            <person name="Delahaunty K."/>
            <person name="Markovic C."/>
            <person name="Hall O."/>
            <person name="Minx P."/>
            <person name="Tomlinson C."/>
            <person name="Mitreva M."/>
            <person name="Hou S."/>
            <person name="Chen J."/>
            <person name="Wollam A."/>
            <person name="Pepin K.H."/>
            <person name="Johnson M."/>
            <person name="Bhonagiri V."/>
            <person name="Zhang X."/>
            <person name="Suruliraj S."/>
            <person name="Warren W."/>
            <person name="Chinwalla A."/>
            <person name="Mardis E.R."/>
            <person name="Wilson R.K."/>
        </authorList>
    </citation>
    <scope>NUCLEOTIDE SEQUENCE [LARGE SCALE GENOMIC DNA]</scope>
    <source>
        <strain evidence="7 8">YIT 12057</strain>
    </source>
</reference>